<dbReference type="SUPFAM" id="SSF56300">
    <property type="entry name" value="Metallo-dependent phosphatases"/>
    <property type="match status" value="1"/>
</dbReference>
<comment type="caution">
    <text evidence="7">The sequence shown here is derived from an EMBL/GenBank/DDBJ whole genome shotgun (WGS) entry which is preliminary data.</text>
</comment>
<feature type="domain" description="Calcineurin-like phosphoesterase" evidence="6">
    <location>
        <begin position="2"/>
        <end position="226"/>
    </location>
</feature>
<sequence>MFRLAHLSDIHLGPLPELSYRELASKRITGYINWQRNRKRAMFGDTLLRLVNDMKAQHPDHVAVTGDLVNLASKQEIIGARLWLEDMGKPDWVSVIPGNHDAYVPGALKRAYREWHPYMMGDHRPGAEAKHFPYLRVRGPVAIIGTSSAEATAPFFATGSFKRGQALRTAKLLAEAKERGLFRVVMIHHPPISGAAAWSKRLIGKQFFSKVIHDVGAELVLHGHTHLDTIYWLTGPSGEKVPVVGVPSASQSAGSSKPPSRYNLFEIEGGPGQWSLTQRERGLRLDGSGIDWIRERQLLSDGTAIDPRPRADAKAPVPDMSSETAL</sequence>
<proteinExistence type="inferred from homology"/>
<dbReference type="InterPro" id="IPR029052">
    <property type="entry name" value="Metallo-depent_PP-like"/>
</dbReference>
<keyword evidence="2" id="KW-0378">Hydrolase</keyword>
<dbReference type="GO" id="GO:0016787">
    <property type="term" value="F:hydrolase activity"/>
    <property type="evidence" value="ECO:0007669"/>
    <property type="project" value="UniProtKB-KW"/>
</dbReference>
<dbReference type="PANTHER" id="PTHR42988:SF2">
    <property type="entry name" value="CYCLIC NUCLEOTIDE PHOSPHODIESTERASE CBUA0032-RELATED"/>
    <property type="match status" value="1"/>
</dbReference>
<evidence type="ECO:0000259" key="6">
    <source>
        <dbReference type="Pfam" id="PF00149"/>
    </source>
</evidence>
<evidence type="ECO:0000313" key="7">
    <source>
        <dbReference type="EMBL" id="KTQ86963.1"/>
    </source>
</evidence>
<dbReference type="STRING" id="401562.NS365_18760"/>
<dbReference type="EMBL" id="LDPZ01000046">
    <property type="protein sequence ID" value="KTQ86963.1"/>
    <property type="molecule type" value="Genomic_DNA"/>
</dbReference>
<evidence type="ECO:0000256" key="3">
    <source>
        <dbReference type="ARBA" id="ARBA00023004"/>
    </source>
</evidence>
<gene>
    <name evidence="7" type="ORF">NS226_17715</name>
</gene>
<dbReference type="InterPro" id="IPR050884">
    <property type="entry name" value="CNP_phosphodiesterase-III"/>
</dbReference>
<dbReference type="Proteomes" id="UP000078272">
    <property type="component" value="Unassembled WGS sequence"/>
</dbReference>
<dbReference type="OrthoDB" id="9794568at2"/>
<keyword evidence="1" id="KW-0479">Metal-binding</keyword>
<dbReference type="Gene3D" id="3.60.21.10">
    <property type="match status" value="1"/>
</dbReference>
<evidence type="ECO:0000256" key="1">
    <source>
        <dbReference type="ARBA" id="ARBA00022723"/>
    </source>
</evidence>
<dbReference type="Pfam" id="PF00149">
    <property type="entry name" value="Metallophos"/>
    <property type="match status" value="1"/>
</dbReference>
<dbReference type="PANTHER" id="PTHR42988">
    <property type="entry name" value="PHOSPHOHYDROLASE"/>
    <property type="match status" value="1"/>
</dbReference>
<comment type="similarity">
    <text evidence="4">Belongs to the cyclic nucleotide phosphodiesterase class-III family.</text>
</comment>
<accession>A0A175R4P6</accession>
<dbReference type="InterPro" id="IPR004843">
    <property type="entry name" value="Calcineurin-like_PHP"/>
</dbReference>
<dbReference type="RefSeq" id="WP_058636075.1">
    <property type="nucleotide sequence ID" value="NZ_LDPZ01000046.1"/>
</dbReference>
<evidence type="ECO:0000256" key="2">
    <source>
        <dbReference type="ARBA" id="ARBA00022801"/>
    </source>
</evidence>
<name>A0A175R4P6_9HYPH</name>
<dbReference type="CDD" id="cd00838">
    <property type="entry name" value="MPP_superfamily"/>
    <property type="match status" value="1"/>
</dbReference>
<dbReference type="GO" id="GO:0046872">
    <property type="term" value="F:metal ion binding"/>
    <property type="evidence" value="ECO:0007669"/>
    <property type="project" value="UniProtKB-KW"/>
</dbReference>
<dbReference type="PATRIC" id="fig|401562.3.peg.3482"/>
<evidence type="ECO:0000313" key="8">
    <source>
        <dbReference type="Proteomes" id="UP000078272"/>
    </source>
</evidence>
<dbReference type="eggNOG" id="COG1409">
    <property type="taxonomic scope" value="Bacteria"/>
</dbReference>
<feature type="region of interest" description="Disordered" evidence="5">
    <location>
        <begin position="301"/>
        <end position="326"/>
    </location>
</feature>
<keyword evidence="3" id="KW-0408">Iron</keyword>
<reference evidence="7 8" key="1">
    <citation type="journal article" date="2016" name="Front. Microbiol.">
        <title>Genomic Resource of Rice Seed Associated Bacteria.</title>
        <authorList>
            <person name="Midha S."/>
            <person name="Bansal K."/>
            <person name="Sharma S."/>
            <person name="Kumar N."/>
            <person name="Patil P.P."/>
            <person name="Chaudhry V."/>
            <person name="Patil P.B."/>
        </authorList>
    </citation>
    <scope>NUCLEOTIDE SEQUENCE [LARGE SCALE GENOMIC DNA]</scope>
    <source>
        <strain evidence="7 8">NS226</strain>
    </source>
</reference>
<protein>
    <submittedName>
        <fullName evidence="7">Metallophosphatase</fullName>
    </submittedName>
</protein>
<evidence type="ECO:0000256" key="5">
    <source>
        <dbReference type="SAM" id="MobiDB-lite"/>
    </source>
</evidence>
<evidence type="ECO:0000256" key="4">
    <source>
        <dbReference type="ARBA" id="ARBA00025742"/>
    </source>
</evidence>
<organism evidence="7 8">
    <name type="scientific">Aureimonas ureilytica</name>
    <dbReference type="NCBI Taxonomy" id="401562"/>
    <lineage>
        <taxon>Bacteria</taxon>
        <taxon>Pseudomonadati</taxon>
        <taxon>Pseudomonadota</taxon>
        <taxon>Alphaproteobacteria</taxon>
        <taxon>Hyphomicrobiales</taxon>
        <taxon>Aurantimonadaceae</taxon>
        <taxon>Aureimonas</taxon>
    </lineage>
</organism>
<dbReference type="AlphaFoldDB" id="A0A175R4P6"/>